<evidence type="ECO:0000256" key="1">
    <source>
        <dbReference type="ARBA" id="ARBA00006643"/>
    </source>
</evidence>
<dbReference type="InterPro" id="IPR046960">
    <property type="entry name" value="PPR_At4g14850-like_plant"/>
</dbReference>
<dbReference type="FunFam" id="1.25.40.10:FF:000427">
    <property type="entry name" value="Pentatricopeptide repeat-containing protein chloroplastic"/>
    <property type="match status" value="1"/>
</dbReference>
<dbReference type="InterPro" id="IPR011990">
    <property type="entry name" value="TPR-like_helical_dom_sf"/>
</dbReference>
<dbReference type="InterPro" id="IPR002885">
    <property type="entry name" value="PPR_rpt"/>
</dbReference>
<dbReference type="Gene3D" id="1.25.40.10">
    <property type="entry name" value="Tetratricopeptide repeat domain"/>
    <property type="match status" value="3"/>
</dbReference>
<dbReference type="GO" id="GO:0003729">
    <property type="term" value="F:mRNA binding"/>
    <property type="evidence" value="ECO:0007669"/>
    <property type="project" value="UniProtKB-ARBA"/>
</dbReference>
<dbReference type="AlphaFoldDB" id="A0A9J5WSI3"/>
<dbReference type="Pfam" id="PF01535">
    <property type="entry name" value="PPR"/>
    <property type="match status" value="2"/>
</dbReference>
<organism evidence="5 6">
    <name type="scientific">Solanum commersonii</name>
    <name type="common">Commerson's wild potato</name>
    <name type="synonym">Commerson's nightshade</name>
    <dbReference type="NCBI Taxonomy" id="4109"/>
    <lineage>
        <taxon>Eukaryota</taxon>
        <taxon>Viridiplantae</taxon>
        <taxon>Streptophyta</taxon>
        <taxon>Embryophyta</taxon>
        <taxon>Tracheophyta</taxon>
        <taxon>Spermatophyta</taxon>
        <taxon>Magnoliopsida</taxon>
        <taxon>eudicotyledons</taxon>
        <taxon>Gunneridae</taxon>
        <taxon>Pentapetalae</taxon>
        <taxon>asterids</taxon>
        <taxon>lamiids</taxon>
        <taxon>Solanales</taxon>
        <taxon>Solanaceae</taxon>
        <taxon>Solanoideae</taxon>
        <taxon>Solaneae</taxon>
        <taxon>Solanum</taxon>
    </lineage>
</organism>
<feature type="repeat" description="PPR" evidence="3">
    <location>
        <begin position="141"/>
        <end position="171"/>
    </location>
</feature>
<feature type="repeat" description="PPR" evidence="3">
    <location>
        <begin position="273"/>
        <end position="307"/>
    </location>
</feature>
<dbReference type="FunFam" id="1.25.40.10:FF:000690">
    <property type="entry name" value="Pentatricopeptide repeat-containing protein"/>
    <property type="match status" value="1"/>
</dbReference>
<gene>
    <name evidence="5" type="ORF">H5410_058078</name>
</gene>
<keyword evidence="2" id="KW-0677">Repeat</keyword>
<name>A0A9J5WSI3_SOLCO</name>
<dbReference type="PANTHER" id="PTHR47926">
    <property type="entry name" value="PENTATRICOPEPTIDE REPEAT-CONTAINING PROTEIN"/>
    <property type="match status" value="1"/>
</dbReference>
<dbReference type="NCBIfam" id="TIGR00756">
    <property type="entry name" value="PPR"/>
    <property type="match status" value="4"/>
</dbReference>
<comment type="similarity">
    <text evidence="1">Belongs to the PPR family. PCMP-H subfamily.</text>
</comment>
<evidence type="ECO:0000256" key="3">
    <source>
        <dbReference type="PROSITE-ProRule" id="PRU00708"/>
    </source>
</evidence>
<dbReference type="Proteomes" id="UP000824120">
    <property type="component" value="Chromosome 11"/>
</dbReference>
<keyword evidence="6" id="KW-1185">Reference proteome</keyword>
<dbReference type="PROSITE" id="PS51375">
    <property type="entry name" value="PPR"/>
    <property type="match status" value="3"/>
</dbReference>
<feature type="repeat" description="PPR" evidence="3">
    <location>
        <begin position="172"/>
        <end position="206"/>
    </location>
</feature>
<dbReference type="GO" id="GO:0008270">
    <property type="term" value="F:zinc ion binding"/>
    <property type="evidence" value="ECO:0007669"/>
    <property type="project" value="InterPro"/>
</dbReference>
<dbReference type="InterPro" id="IPR032867">
    <property type="entry name" value="DYW_dom"/>
</dbReference>
<evidence type="ECO:0000259" key="4">
    <source>
        <dbReference type="Pfam" id="PF14432"/>
    </source>
</evidence>
<evidence type="ECO:0000256" key="2">
    <source>
        <dbReference type="ARBA" id="ARBA00022737"/>
    </source>
</evidence>
<dbReference type="GO" id="GO:0009451">
    <property type="term" value="P:RNA modification"/>
    <property type="evidence" value="ECO:0007669"/>
    <property type="project" value="InterPro"/>
</dbReference>
<accession>A0A9J5WSI3</accession>
<dbReference type="Pfam" id="PF13041">
    <property type="entry name" value="PPR_2"/>
    <property type="match status" value="2"/>
</dbReference>
<dbReference type="Pfam" id="PF14432">
    <property type="entry name" value="DYW_deaminase"/>
    <property type="match status" value="1"/>
</dbReference>
<dbReference type="InterPro" id="IPR046848">
    <property type="entry name" value="E_motif"/>
</dbReference>
<dbReference type="Pfam" id="PF20431">
    <property type="entry name" value="E_motif"/>
    <property type="match status" value="1"/>
</dbReference>
<dbReference type="PANTHER" id="PTHR47926:SF461">
    <property type="entry name" value="PENTATRICOPEPTIDE REPEAT SUPERFAMILY PROTEIN"/>
    <property type="match status" value="1"/>
</dbReference>
<reference evidence="5 6" key="1">
    <citation type="submission" date="2020-09" db="EMBL/GenBank/DDBJ databases">
        <title>De no assembly of potato wild relative species, Solanum commersonii.</title>
        <authorList>
            <person name="Cho K."/>
        </authorList>
    </citation>
    <scope>NUCLEOTIDE SEQUENCE [LARGE SCALE GENOMIC DNA]</scope>
    <source>
        <strain evidence="5">LZ3.2</strain>
        <tissue evidence="5">Leaf</tissue>
    </source>
</reference>
<feature type="domain" description="DYW" evidence="4">
    <location>
        <begin position="490"/>
        <end position="582"/>
    </location>
</feature>
<evidence type="ECO:0000313" key="6">
    <source>
        <dbReference type="Proteomes" id="UP000824120"/>
    </source>
</evidence>
<dbReference type="OrthoDB" id="185373at2759"/>
<protein>
    <recommendedName>
        <fullName evidence="4">DYW domain-containing protein</fullName>
    </recommendedName>
</protein>
<proteinExistence type="inferred from homology"/>
<evidence type="ECO:0000313" key="5">
    <source>
        <dbReference type="EMBL" id="KAG5577944.1"/>
    </source>
</evidence>
<comment type="caution">
    <text evidence="5">The sequence shown here is derived from an EMBL/GenBank/DDBJ whole genome shotgun (WGS) entry which is preliminary data.</text>
</comment>
<dbReference type="EMBL" id="JACXVP010000011">
    <property type="protein sequence ID" value="KAG5577944.1"/>
    <property type="molecule type" value="Genomic_DNA"/>
</dbReference>
<sequence length="582" mass="65955">MALAMEISTMAQAMQLHARLLKSGQEDPTHFQNLSKLFTFSALSPSGDLTHARHILTNLRTPNSYYYNTMIRAYSDSPDPARSITLFLSMHCRREEQHGVVVPGPDKFTYPFVLKACSKLRNTQMGKQIHGLILKSGLISDRYVNNALIHMYAGCGDSGLALKVFDEMSERDVVSWTSMIDGFVDNNRPIEAIKLFELMMESGVDPNEATLVSVLRGCADTGALSIGKKVHSFVKEKDLSMKANVGTALIDMYAKCGCIDDARRVFDETMDKDVYAWTAMISGLASHGLSEEAMEHFELMKSCNVKPDERTMTAVLSACRNAGWIGKGLYHIRSMKKYKLRPTIQHYGCIVDTFVRAGQLDEAEQFIRKMMPIDPDVVLWRTLLWGCKVHGDVERSKRLLKDVELLKMDSRDCGSYILLGNVYAATGNWKEKAKMRELMNQRELVKTPGSSRIEIDGNVHEFTAGDSRHVEAEHIYAKLNEMEENVRREGYDPKVSEVLLEIDDDEKASQLLHHSEKLAVSFGLIKTDPGTAIRIVKNLRSCEDCHSFMKLISKLYQREIIIRDRIRYHHFKDGECSCGDRW</sequence>